<evidence type="ECO:0000313" key="3">
    <source>
        <dbReference type="Proteomes" id="UP000799640"/>
    </source>
</evidence>
<dbReference type="EMBL" id="ML996690">
    <property type="protein sequence ID" value="KAF2403164.1"/>
    <property type="molecule type" value="Genomic_DNA"/>
</dbReference>
<sequence>MRLLPLFALLASAAANRADDDWYVARNRATVEAIYNLTVFPNNVPILQHLAAAIPPGIFNDSVVGRVTPAGAFVGLDDSLEYFFGLSVPVPPAYTGFSKSNVVQFTSGCPEVAASTVYLETSAFDPVNPRYNISYLKEFAFWRFDETGAVLAYDAWLPNLSAWIADVAGTDIYAPAVQAGSIYGICAGVQDRCTGPNQQYGSVEECIGVLSQKTYGNYDETWGDNVVCRSIHLLLTASRPDVHCPHVGPTGGGKCVDGSYVEKYFGDQALFGKTSLELFNCPEKSPAKSDKHSKKKYGY</sequence>
<feature type="chain" id="PRO_5026250422" evidence="1">
    <location>
        <begin position="19"/>
        <end position="299"/>
    </location>
</feature>
<organism evidence="2 3">
    <name type="scientific">Trichodelitschia bisporula</name>
    <dbReference type="NCBI Taxonomy" id="703511"/>
    <lineage>
        <taxon>Eukaryota</taxon>
        <taxon>Fungi</taxon>
        <taxon>Dikarya</taxon>
        <taxon>Ascomycota</taxon>
        <taxon>Pezizomycotina</taxon>
        <taxon>Dothideomycetes</taxon>
        <taxon>Dothideomycetes incertae sedis</taxon>
        <taxon>Phaeotrichales</taxon>
        <taxon>Phaeotrichaceae</taxon>
        <taxon>Trichodelitschia</taxon>
    </lineage>
</organism>
<evidence type="ECO:0000313" key="2">
    <source>
        <dbReference type="EMBL" id="KAF2403164.1"/>
    </source>
</evidence>
<keyword evidence="3" id="KW-1185">Reference proteome</keyword>
<evidence type="ECO:0000256" key="1">
    <source>
        <dbReference type="SAM" id="SignalP"/>
    </source>
</evidence>
<reference evidence="2" key="1">
    <citation type="journal article" date="2020" name="Stud. Mycol.">
        <title>101 Dothideomycetes genomes: a test case for predicting lifestyles and emergence of pathogens.</title>
        <authorList>
            <person name="Haridas S."/>
            <person name="Albert R."/>
            <person name="Binder M."/>
            <person name="Bloem J."/>
            <person name="Labutti K."/>
            <person name="Salamov A."/>
            <person name="Andreopoulos B."/>
            <person name="Baker S."/>
            <person name="Barry K."/>
            <person name="Bills G."/>
            <person name="Bluhm B."/>
            <person name="Cannon C."/>
            <person name="Castanera R."/>
            <person name="Culley D."/>
            <person name="Daum C."/>
            <person name="Ezra D."/>
            <person name="Gonzalez J."/>
            <person name="Henrissat B."/>
            <person name="Kuo A."/>
            <person name="Liang C."/>
            <person name="Lipzen A."/>
            <person name="Lutzoni F."/>
            <person name="Magnuson J."/>
            <person name="Mondo S."/>
            <person name="Nolan M."/>
            <person name="Ohm R."/>
            <person name="Pangilinan J."/>
            <person name="Park H.-J."/>
            <person name="Ramirez L."/>
            <person name="Alfaro M."/>
            <person name="Sun H."/>
            <person name="Tritt A."/>
            <person name="Yoshinaga Y."/>
            <person name="Zwiers L.-H."/>
            <person name="Turgeon B."/>
            <person name="Goodwin S."/>
            <person name="Spatafora J."/>
            <person name="Crous P."/>
            <person name="Grigoriev I."/>
        </authorList>
    </citation>
    <scope>NUCLEOTIDE SEQUENCE</scope>
    <source>
        <strain evidence="2">CBS 262.69</strain>
    </source>
</reference>
<dbReference type="OrthoDB" id="10010954at2759"/>
<keyword evidence="1" id="KW-0732">Signal</keyword>
<accession>A0A6G1I4Q2</accession>
<name>A0A6G1I4Q2_9PEZI</name>
<gene>
    <name evidence="2" type="ORF">EJ06DRAFT_472523</name>
</gene>
<proteinExistence type="predicted"/>
<protein>
    <submittedName>
        <fullName evidence="2">Uncharacterized protein</fullName>
    </submittedName>
</protein>
<dbReference type="Proteomes" id="UP000799640">
    <property type="component" value="Unassembled WGS sequence"/>
</dbReference>
<dbReference type="AlphaFoldDB" id="A0A6G1I4Q2"/>
<feature type="signal peptide" evidence="1">
    <location>
        <begin position="1"/>
        <end position="18"/>
    </location>
</feature>